<comment type="caution">
    <text evidence="1">The sequence shown here is derived from an EMBL/GenBank/DDBJ whole genome shotgun (WGS) entry which is preliminary data.</text>
</comment>
<keyword evidence="2" id="KW-1185">Reference proteome</keyword>
<name>A0A840L6P9_9BURK</name>
<evidence type="ECO:0000313" key="1">
    <source>
        <dbReference type="EMBL" id="MBB4842362.1"/>
    </source>
</evidence>
<dbReference type="RefSeq" id="WP_184296485.1">
    <property type="nucleotide sequence ID" value="NZ_JACHLP010000001.1"/>
</dbReference>
<accession>A0A840L6P9</accession>
<dbReference type="EMBL" id="JACHLP010000001">
    <property type="protein sequence ID" value="MBB4842362.1"/>
    <property type="molecule type" value="Genomic_DNA"/>
</dbReference>
<protein>
    <submittedName>
        <fullName evidence="1">Uncharacterized protein</fullName>
    </submittedName>
</protein>
<organism evidence="1 2">
    <name type="scientific">Roseateles oligotrophus</name>
    <dbReference type="NCBI Taxonomy" id="1769250"/>
    <lineage>
        <taxon>Bacteria</taxon>
        <taxon>Pseudomonadati</taxon>
        <taxon>Pseudomonadota</taxon>
        <taxon>Betaproteobacteria</taxon>
        <taxon>Burkholderiales</taxon>
        <taxon>Sphaerotilaceae</taxon>
        <taxon>Roseateles</taxon>
    </lineage>
</organism>
<reference evidence="1 2" key="1">
    <citation type="submission" date="2020-08" db="EMBL/GenBank/DDBJ databases">
        <title>Functional genomics of gut bacteria from endangered species of beetles.</title>
        <authorList>
            <person name="Carlos-Shanley C."/>
        </authorList>
    </citation>
    <scope>NUCLEOTIDE SEQUENCE [LARGE SCALE GENOMIC DNA]</scope>
    <source>
        <strain evidence="1 2">S00239</strain>
    </source>
</reference>
<dbReference type="AlphaFoldDB" id="A0A840L6P9"/>
<gene>
    <name evidence="1" type="ORF">HNP55_000857</name>
</gene>
<dbReference type="Proteomes" id="UP000562027">
    <property type="component" value="Unassembled WGS sequence"/>
</dbReference>
<sequence>MSGEEDFFAPPAFKPEQALLTLKRHLRDLRALQNRGDSFLLQGQVVLEFSLADGCLQARLAKRPAQRPEWDLKLCKNSADVRSLQDEIKRRLARWTDESQ</sequence>
<proteinExistence type="predicted"/>
<evidence type="ECO:0000313" key="2">
    <source>
        <dbReference type="Proteomes" id="UP000562027"/>
    </source>
</evidence>